<dbReference type="EMBL" id="CCRK01000001">
    <property type="protein sequence ID" value="CDZ44811.1"/>
    <property type="molecule type" value="Genomic_DNA"/>
</dbReference>
<dbReference type="Pfam" id="PF11373">
    <property type="entry name" value="DUF3175"/>
    <property type="match status" value="1"/>
</dbReference>
<organism evidence="2 3">
    <name type="scientific">Neorhizobium galegae bv. officinalis</name>
    <dbReference type="NCBI Taxonomy" id="323656"/>
    <lineage>
        <taxon>Bacteria</taxon>
        <taxon>Pseudomonadati</taxon>
        <taxon>Pseudomonadota</taxon>
        <taxon>Alphaproteobacteria</taxon>
        <taxon>Hyphomicrobiales</taxon>
        <taxon>Rhizobiaceae</taxon>
        <taxon>Rhizobium/Agrobacterium group</taxon>
        <taxon>Neorhizobium</taxon>
    </lineage>
</organism>
<dbReference type="AlphaFoldDB" id="A0A0T7GBZ7"/>
<accession>A0A0T7GBZ7</accession>
<feature type="compositionally biased region" description="Basic and acidic residues" evidence="1">
    <location>
        <begin position="78"/>
        <end position="97"/>
    </location>
</feature>
<dbReference type="Proteomes" id="UP000039660">
    <property type="component" value="Unassembled WGS sequence"/>
</dbReference>
<evidence type="ECO:0000313" key="3">
    <source>
        <dbReference type="Proteomes" id="UP000039660"/>
    </source>
</evidence>
<reference evidence="2 3" key="1">
    <citation type="submission" date="2014-08" db="EMBL/GenBank/DDBJ databases">
        <authorList>
            <person name="Chen Y.-H."/>
        </authorList>
    </citation>
    <scope>NUCLEOTIDE SEQUENCE [LARGE SCALE GENOMIC DNA]</scope>
</reference>
<feature type="region of interest" description="Disordered" evidence="1">
    <location>
        <begin position="1"/>
        <end position="55"/>
    </location>
</feature>
<evidence type="ECO:0000313" key="2">
    <source>
        <dbReference type="EMBL" id="CDZ44811.1"/>
    </source>
</evidence>
<feature type="compositionally biased region" description="Basic and acidic residues" evidence="1">
    <location>
        <begin position="10"/>
        <end position="27"/>
    </location>
</feature>
<protein>
    <recommendedName>
        <fullName evidence="4">DUF3175 domain-containing protein</fullName>
    </recommendedName>
</protein>
<evidence type="ECO:0008006" key="4">
    <source>
        <dbReference type="Google" id="ProtNLM"/>
    </source>
</evidence>
<sequence length="97" mass="11242">MQKKNKKKWSKDVAEHSDAMDLKDGVFKSRSPKKIADSLKHSAETSDRRKSSPFQSAMSMLNFYINRAGEQLSKSRRTTLEKAKDELRKDFGREPKH</sequence>
<dbReference type="RefSeq" id="WP_046631088.1">
    <property type="nucleotide sequence ID" value="NZ_CCRK01000001.1"/>
</dbReference>
<evidence type="ECO:0000256" key="1">
    <source>
        <dbReference type="SAM" id="MobiDB-lite"/>
    </source>
</evidence>
<gene>
    <name evidence="2" type="ORF">NGAL_HAMBI1189_05930</name>
</gene>
<feature type="region of interest" description="Disordered" evidence="1">
    <location>
        <begin position="71"/>
        <end position="97"/>
    </location>
</feature>
<name>A0A0T7GBZ7_NEOGA</name>
<feature type="compositionally biased region" description="Basic and acidic residues" evidence="1">
    <location>
        <begin position="34"/>
        <end position="50"/>
    </location>
</feature>
<proteinExistence type="predicted"/>
<dbReference type="InterPro" id="IPR021513">
    <property type="entry name" value="Phage_RSL1_Orf186"/>
</dbReference>